<evidence type="ECO:0000256" key="5">
    <source>
        <dbReference type="ARBA" id="ARBA00022617"/>
    </source>
</evidence>
<dbReference type="Gene3D" id="1.10.630.10">
    <property type="entry name" value="Cytochrome P450"/>
    <property type="match status" value="1"/>
</dbReference>
<evidence type="ECO:0000256" key="14">
    <source>
        <dbReference type="SAM" id="Phobius"/>
    </source>
</evidence>
<keyword evidence="11" id="KW-0503">Monooxygenase</keyword>
<dbReference type="GO" id="GO:0005506">
    <property type="term" value="F:iron ion binding"/>
    <property type="evidence" value="ECO:0007669"/>
    <property type="project" value="InterPro"/>
</dbReference>
<keyword evidence="6 14" id="KW-0812">Transmembrane</keyword>
<keyword evidence="8 14" id="KW-1133">Transmembrane helix</keyword>
<evidence type="ECO:0000256" key="7">
    <source>
        <dbReference type="ARBA" id="ARBA00022723"/>
    </source>
</evidence>
<dbReference type="PANTHER" id="PTHR46300">
    <property type="entry name" value="P450, PUTATIVE (EUROFUNG)-RELATED-RELATED"/>
    <property type="match status" value="1"/>
</dbReference>
<dbReference type="PRINTS" id="PR00385">
    <property type="entry name" value="P450"/>
</dbReference>
<evidence type="ECO:0000256" key="6">
    <source>
        <dbReference type="ARBA" id="ARBA00022692"/>
    </source>
</evidence>
<keyword evidence="16" id="KW-1185">Reference proteome</keyword>
<evidence type="ECO:0000256" key="1">
    <source>
        <dbReference type="ARBA" id="ARBA00001971"/>
    </source>
</evidence>
<sequence length="560" mass="62745">MSSLLSASFRMFEALKSSLLQSWLRVQDYGTFSIGVVLGLIVLYVARYIASPLRKVPPGPRGYPIIGNLLEMGGGQWLKYAEWHKKYGGLIYLDAAGQPVVVINSPKIAVELLDRRAAIYSDRPHNVVFDIMAGGVFFAFAQYGDTWRRMRRAANEGFGKSSVKGFYETQITEAVLLASDLLVSPTRWDQHFRRAAASTTLSVLYGYPTLNSEQDHVVVAINDFSARLFKATSIGSHLVHFFPWLRHLPSSLAKWKRDAEAWNKQDGVMFEGLIHMVEANVAKGDDHQSVAATLIREVEKNKLSSIERAWFGGTMYTGGADTTSAMMAWWALAMLAYPETQARAQAEIDAVVGRARLPTFADFPHLPYIRAMVKEILRWRPVGPLGSPHRSTEDDWYEGMFIPKGTICMPNIWHMNRDPELFGKNTEYFDPGRYLDASGDLASGVSDVKEQGHFTYGFGRRICVGSHMANDSLFIDIAVILWANKLERKKDATGQLLPLDLDGWVDVGLAASADFITFCYVDANVDIHFCRRPIPFELEITARFPEAPGMLAQERELRGL</sequence>
<comment type="subcellular location">
    <subcellularLocation>
        <location evidence="2">Membrane</location>
    </subcellularLocation>
</comment>
<evidence type="ECO:0000256" key="8">
    <source>
        <dbReference type="ARBA" id="ARBA00022989"/>
    </source>
</evidence>
<feature type="binding site" description="axial binding residue" evidence="13">
    <location>
        <position position="463"/>
    </location>
    <ligand>
        <name>heme</name>
        <dbReference type="ChEBI" id="CHEBI:30413"/>
    </ligand>
    <ligandPart>
        <name>Fe</name>
        <dbReference type="ChEBI" id="CHEBI:18248"/>
    </ligandPart>
</feature>
<dbReference type="AlphaFoldDB" id="A0A9P5N324"/>
<dbReference type="InterPro" id="IPR001128">
    <property type="entry name" value="Cyt_P450"/>
</dbReference>
<dbReference type="GO" id="GO:0020037">
    <property type="term" value="F:heme binding"/>
    <property type="evidence" value="ECO:0007669"/>
    <property type="project" value="InterPro"/>
</dbReference>
<evidence type="ECO:0000313" key="16">
    <source>
        <dbReference type="Proteomes" id="UP000759537"/>
    </source>
</evidence>
<reference evidence="15" key="2">
    <citation type="journal article" date="2020" name="Nat. Commun.">
        <title>Large-scale genome sequencing of mycorrhizal fungi provides insights into the early evolution of symbiotic traits.</title>
        <authorList>
            <person name="Miyauchi S."/>
            <person name="Kiss E."/>
            <person name="Kuo A."/>
            <person name="Drula E."/>
            <person name="Kohler A."/>
            <person name="Sanchez-Garcia M."/>
            <person name="Morin E."/>
            <person name="Andreopoulos B."/>
            <person name="Barry K.W."/>
            <person name="Bonito G."/>
            <person name="Buee M."/>
            <person name="Carver A."/>
            <person name="Chen C."/>
            <person name="Cichocki N."/>
            <person name="Clum A."/>
            <person name="Culley D."/>
            <person name="Crous P.W."/>
            <person name="Fauchery L."/>
            <person name="Girlanda M."/>
            <person name="Hayes R.D."/>
            <person name="Keri Z."/>
            <person name="LaButti K."/>
            <person name="Lipzen A."/>
            <person name="Lombard V."/>
            <person name="Magnuson J."/>
            <person name="Maillard F."/>
            <person name="Murat C."/>
            <person name="Nolan M."/>
            <person name="Ohm R.A."/>
            <person name="Pangilinan J."/>
            <person name="Pereira M.F."/>
            <person name="Perotto S."/>
            <person name="Peter M."/>
            <person name="Pfister S."/>
            <person name="Riley R."/>
            <person name="Sitrit Y."/>
            <person name="Stielow J.B."/>
            <person name="Szollosi G."/>
            <person name="Zifcakova L."/>
            <person name="Stursova M."/>
            <person name="Spatafora J.W."/>
            <person name="Tedersoo L."/>
            <person name="Vaario L.M."/>
            <person name="Yamada A."/>
            <person name="Yan M."/>
            <person name="Wang P."/>
            <person name="Xu J."/>
            <person name="Bruns T."/>
            <person name="Baldrian P."/>
            <person name="Vilgalys R."/>
            <person name="Dunand C."/>
            <person name="Henrissat B."/>
            <person name="Grigoriev I.V."/>
            <person name="Hibbett D."/>
            <person name="Nagy L.G."/>
            <person name="Martin F.M."/>
        </authorList>
    </citation>
    <scope>NUCLEOTIDE SEQUENCE</scope>
    <source>
        <strain evidence="15">Prilba</strain>
    </source>
</reference>
<proteinExistence type="inferred from homology"/>
<dbReference type="PANTHER" id="PTHR46300:SF2">
    <property type="entry name" value="CYTOCHROME P450 MONOOXYGENASE ALNH-RELATED"/>
    <property type="match status" value="1"/>
</dbReference>
<dbReference type="GO" id="GO:0016705">
    <property type="term" value="F:oxidoreductase activity, acting on paired donors, with incorporation or reduction of molecular oxygen"/>
    <property type="evidence" value="ECO:0007669"/>
    <property type="project" value="InterPro"/>
</dbReference>
<keyword evidence="7 13" id="KW-0479">Metal-binding</keyword>
<feature type="transmembrane region" description="Helical" evidence="14">
    <location>
        <begin position="29"/>
        <end position="50"/>
    </location>
</feature>
<evidence type="ECO:0000256" key="9">
    <source>
        <dbReference type="ARBA" id="ARBA00023002"/>
    </source>
</evidence>
<organism evidence="15 16">
    <name type="scientific">Russula ochroleuca</name>
    <dbReference type="NCBI Taxonomy" id="152965"/>
    <lineage>
        <taxon>Eukaryota</taxon>
        <taxon>Fungi</taxon>
        <taxon>Dikarya</taxon>
        <taxon>Basidiomycota</taxon>
        <taxon>Agaricomycotina</taxon>
        <taxon>Agaricomycetes</taxon>
        <taxon>Russulales</taxon>
        <taxon>Russulaceae</taxon>
        <taxon>Russula</taxon>
    </lineage>
</organism>
<evidence type="ECO:0000256" key="12">
    <source>
        <dbReference type="ARBA" id="ARBA00023136"/>
    </source>
</evidence>
<comment type="pathway">
    <text evidence="3">Secondary metabolite biosynthesis.</text>
</comment>
<gene>
    <name evidence="15" type="ORF">DFH94DRAFT_679651</name>
</gene>
<protein>
    <submittedName>
        <fullName evidence="15">Cytochrome P450</fullName>
    </submittedName>
</protein>
<dbReference type="InterPro" id="IPR036396">
    <property type="entry name" value="Cyt_P450_sf"/>
</dbReference>
<dbReference type="GO" id="GO:0004497">
    <property type="term" value="F:monooxygenase activity"/>
    <property type="evidence" value="ECO:0007669"/>
    <property type="project" value="UniProtKB-KW"/>
</dbReference>
<comment type="caution">
    <text evidence="15">The sequence shown here is derived from an EMBL/GenBank/DDBJ whole genome shotgun (WGS) entry which is preliminary data.</text>
</comment>
<keyword evidence="12 14" id="KW-0472">Membrane</keyword>
<evidence type="ECO:0000256" key="10">
    <source>
        <dbReference type="ARBA" id="ARBA00023004"/>
    </source>
</evidence>
<keyword evidence="5 13" id="KW-0349">Heme</keyword>
<evidence type="ECO:0000313" key="15">
    <source>
        <dbReference type="EMBL" id="KAF8485180.1"/>
    </source>
</evidence>
<reference evidence="15" key="1">
    <citation type="submission" date="2019-10" db="EMBL/GenBank/DDBJ databases">
        <authorList>
            <consortium name="DOE Joint Genome Institute"/>
            <person name="Kuo A."/>
            <person name="Miyauchi S."/>
            <person name="Kiss E."/>
            <person name="Drula E."/>
            <person name="Kohler A."/>
            <person name="Sanchez-Garcia M."/>
            <person name="Andreopoulos B."/>
            <person name="Barry K.W."/>
            <person name="Bonito G."/>
            <person name="Buee M."/>
            <person name="Carver A."/>
            <person name="Chen C."/>
            <person name="Cichocki N."/>
            <person name="Clum A."/>
            <person name="Culley D."/>
            <person name="Crous P.W."/>
            <person name="Fauchery L."/>
            <person name="Girlanda M."/>
            <person name="Hayes R."/>
            <person name="Keri Z."/>
            <person name="LaButti K."/>
            <person name="Lipzen A."/>
            <person name="Lombard V."/>
            <person name="Magnuson J."/>
            <person name="Maillard F."/>
            <person name="Morin E."/>
            <person name="Murat C."/>
            <person name="Nolan M."/>
            <person name="Ohm R."/>
            <person name="Pangilinan J."/>
            <person name="Pereira M."/>
            <person name="Perotto S."/>
            <person name="Peter M."/>
            <person name="Riley R."/>
            <person name="Sitrit Y."/>
            <person name="Stielow B."/>
            <person name="Szollosi G."/>
            <person name="Zifcakova L."/>
            <person name="Stursova M."/>
            <person name="Spatafora J.W."/>
            <person name="Tedersoo L."/>
            <person name="Vaario L.-M."/>
            <person name="Yamada A."/>
            <person name="Yan M."/>
            <person name="Wang P."/>
            <person name="Xu J."/>
            <person name="Bruns T."/>
            <person name="Baldrian P."/>
            <person name="Vilgalys R."/>
            <person name="Henrissat B."/>
            <person name="Grigoriev I.V."/>
            <person name="Hibbett D."/>
            <person name="Nagy L.G."/>
            <person name="Martin F.M."/>
        </authorList>
    </citation>
    <scope>NUCLEOTIDE SEQUENCE</scope>
    <source>
        <strain evidence="15">Prilba</strain>
    </source>
</reference>
<dbReference type="PRINTS" id="PR00463">
    <property type="entry name" value="EP450I"/>
</dbReference>
<dbReference type="Pfam" id="PF00067">
    <property type="entry name" value="p450"/>
    <property type="match status" value="1"/>
</dbReference>
<evidence type="ECO:0000256" key="13">
    <source>
        <dbReference type="PIRSR" id="PIRSR602401-1"/>
    </source>
</evidence>
<dbReference type="SUPFAM" id="SSF48264">
    <property type="entry name" value="Cytochrome P450"/>
    <property type="match status" value="1"/>
</dbReference>
<dbReference type="CDD" id="cd11065">
    <property type="entry name" value="CYP64-like"/>
    <property type="match status" value="1"/>
</dbReference>
<evidence type="ECO:0000256" key="3">
    <source>
        <dbReference type="ARBA" id="ARBA00005179"/>
    </source>
</evidence>
<dbReference type="InterPro" id="IPR002401">
    <property type="entry name" value="Cyt_P450_E_grp-I"/>
</dbReference>
<dbReference type="EMBL" id="WHVB01000003">
    <property type="protein sequence ID" value="KAF8485180.1"/>
    <property type="molecule type" value="Genomic_DNA"/>
</dbReference>
<keyword evidence="9" id="KW-0560">Oxidoreductase</keyword>
<comment type="similarity">
    <text evidence="4">Belongs to the cytochrome P450 family.</text>
</comment>
<dbReference type="GO" id="GO:0016020">
    <property type="term" value="C:membrane"/>
    <property type="evidence" value="ECO:0007669"/>
    <property type="project" value="UniProtKB-SubCell"/>
</dbReference>
<dbReference type="OrthoDB" id="2789670at2759"/>
<accession>A0A9P5N324</accession>
<dbReference type="InterPro" id="IPR050364">
    <property type="entry name" value="Cytochrome_P450_fung"/>
</dbReference>
<comment type="cofactor">
    <cofactor evidence="1 13">
        <name>heme</name>
        <dbReference type="ChEBI" id="CHEBI:30413"/>
    </cofactor>
</comment>
<evidence type="ECO:0000256" key="4">
    <source>
        <dbReference type="ARBA" id="ARBA00010617"/>
    </source>
</evidence>
<evidence type="ECO:0000256" key="11">
    <source>
        <dbReference type="ARBA" id="ARBA00023033"/>
    </source>
</evidence>
<dbReference type="Proteomes" id="UP000759537">
    <property type="component" value="Unassembled WGS sequence"/>
</dbReference>
<evidence type="ECO:0000256" key="2">
    <source>
        <dbReference type="ARBA" id="ARBA00004370"/>
    </source>
</evidence>
<name>A0A9P5N324_9AGAM</name>
<keyword evidence="10 13" id="KW-0408">Iron</keyword>